<proteinExistence type="predicted"/>
<dbReference type="InterPro" id="IPR028992">
    <property type="entry name" value="Hedgehog/Intein_dom"/>
</dbReference>
<dbReference type="OrthoDB" id="7873527at2"/>
<dbReference type="Pfam" id="PF13403">
    <property type="entry name" value="Hint_2"/>
    <property type="match status" value="1"/>
</dbReference>
<dbReference type="AlphaFoldDB" id="A0A6N6JLH8"/>
<comment type="caution">
    <text evidence="2">The sequence shown here is derived from an EMBL/GenBank/DDBJ whole genome shotgun (WGS) entry which is preliminary data.</text>
</comment>
<evidence type="ECO:0000313" key="2">
    <source>
        <dbReference type="EMBL" id="GFE66730.1"/>
    </source>
</evidence>
<organism evidence="2 3">
    <name type="scientific">Litoreibacter roseus</name>
    <dbReference type="NCBI Taxonomy" id="2601869"/>
    <lineage>
        <taxon>Bacteria</taxon>
        <taxon>Pseudomonadati</taxon>
        <taxon>Pseudomonadota</taxon>
        <taxon>Alphaproteobacteria</taxon>
        <taxon>Rhodobacterales</taxon>
        <taxon>Roseobacteraceae</taxon>
        <taxon>Litoreibacter</taxon>
    </lineage>
</organism>
<dbReference type="EMBL" id="BLJE01000005">
    <property type="protein sequence ID" value="GFE66730.1"/>
    <property type="molecule type" value="Genomic_DNA"/>
</dbReference>
<protein>
    <recommendedName>
        <fullName evidence="1">Hedgehog/Intein (Hint) domain-containing protein</fullName>
    </recommendedName>
</protein>
<name>A0A6N6JLH8_9RHOB</name>
<accession>A0A6N6JLH8</accession>
<dbReference type="RefSeq" id="WP_159810023.1">
    <property type="nucleotide sequence ID" value="NZ_BLJE01000005.1"/>
</dbReference>
<reference evidence="2 3" key="1">
    <citation type="submission" date="2019-12" db="EMBL/GenBank/DDBJ databases">
        <title>Litoreibacter badius sp. nov., a novel bacteriochlorophyll a-containing bacterium in the genus Litoreibacter.</title>
        <authorList>
            <person name="Kanamuro M."/>
            <person name="Takabe Y."/>
            <person name="Mori K."/>
            <person name="Takaichi S."/>
            <person name="Hanada S."/>
        </authorList>
    </citation>
    <scope>NUCLEOTIDE SEQUENCE [LARGE SCALE GENOMIC DNA]</scope>
    <source>
        <strain evidence="2 3">K6</strain>
    </source>
</reference>
<keyword evidence="3" id="KW-1185">Reference proteome</keyword>
<evidence type="ECO:0000259" key="1">
    <source>
        <dbReference type="Pfam" id="PF13403"/>
    </source>
</evidence>
<gene>
    <name evidence="2" type="ORF">KIN_38040</name>
</gene>
<feature type="domain" description="Hedgehog/Intein (Hint)" evidence="1">
    <location>
        <begin position="25"/>
        <end position="152"/>
    </location>
</feature>
<evidence type="ECO:0000313" key="3">
    <source>
        <dbReference type="Proteomes" id="UP000436822"/>
    </source>
</evidence>
<sequence length="169" mass="18531">MSVSSKSFTSSAHAALATHEPLAGLLPGTSVLTLAGPRRVEELTDGTRMITRKGTRTLLSITSTVRSVRAIRVARETLGDEIPTSDCLMMPEQRVLLRGWRAELFFGQDQVVTPISRLVDELRISQDTELSEVRAYTLQFETAEVIYADGMEVVCADSKTQRMATSKAA</sequence>
<dbReference type="Proteomes" id="UP000436822">
    <property type="component" value="Unassembled WGS sequence"/>
</dbReference>